<dbReference type="EnsemblPlants" id="AET1Gv20667100.1">
    <property type="protein sequence ID" value="AET1Gv20667100.1"/>
    <property type="gene ID" value="AET1Gv20667100"/>
</dbReference>
<evidence type="ECO:0000313" key="2">
    <source>
        <dbReference type="EnsemblPlants" id="AET1Gv20667100.1"/>
    </source>
</evidence>
<sequence length="114" mass="13187">MFDTKKKLKYAVIKWAISTQRVFRTHISSPTNYTVKCVETGCPGKVHGHVPKYDIHWVVTIVVPHNCVRKNLLVKHPNLTSSLIAQLMYTEIVEKKDMEAKHIQTAVKVKWNYV</sequence>
<name>A0A452Z846_AEGTS</name>
<reference evidence="2" key="5">
    <citation type="journal article" date="2021" name="G3 (Bethesda)">
        <title>Aegilops tauschii genome assembly Aet v5.0 features greater sequence contiguity and improved annotation.</title>
        <authorList>
            <person name="Wang L."/>
            <person name="Zhu T."/>
            <person name="Rodriguez J.C."/>
            <person name="Deal K.R."/>
            <person name="Dubcovsky J."/>
            <person name="McGuire P.E."/>
            <person name="Lux T."/>
            <person name="Spannagl M."/>
            <person name="Mayer K.F.X."/>
            <person name="Baldrich P."/>
            <person name="Meyers B.C."/>
            <person name="Huo N."/>
            <person name="Gu Y.Q."/>
            <person name="Zhou H."/>
            <person name="Devos K.M."/>
            <person name="Bennetzen J.L."/>
            <person name="Unver T."/>
            <person name="Budak H."/>
            <person name="Gulick P.J."/>
            <person name="Galiba G."/>
            <person name="Kalapos B."/>
            <person name="Nelson D.R."/>
            <person name="Li P."/>
            <person name="You F.M."/>
            <person name="Luo M.C."/>
            <person name="Dvorak J."/>
        </authorList>
    </citation>
    <scope>NUCLEOTIDE SEQUENCE [LARGE SCALE GENOMIC DNA]</scope>
    <source>
        <strain evidence="2">cv. AL8/78</strain>
    </source>
</reference>
<dbReference type="Pfam" id="PF03108">
    <property type="entry name" value="DBD_Tnp_Mut"/>
    <property type="match status" value="1"/>
</dbReference>
<dbReference type="AlphaFoldDB" id="A0A452Z846"/>
<reference evidence="3" key="2">
    <citation type="journal article" date="2017" name="Nat. Plants">
        <title>The Aegilops tauschii genome reveals multiple impacts of transposons.</title>
        <authorList>
            <person name="Zhao G."/>
            <person name="Zou C."/>
            <person name="Li K."/>
            <person name="Wang K."/>
            <person name="Li T."/>
            <person name="Gao L."/>
            <person name="Zhang X."/>
            <person name="Wang H."/>
            <person name="Yang Z."/>
            <person name="Liu X."/>
            <person name="Jiang W."/>
            <person name="Mao L."/>
            <person name="Kong X."/>
            <person name="Jiao Y."/>
            <person name="Jia J."/>
        </authorList>
    </citation>
    <scope>NUCLEOTIDE SEQUENCE [LARGE SCALE GENOMIC DNA]</scope>
    <source>
        <strain evidence="3">cv. AL8/78</strain>
    </source>
</reference>
<proteinExistence type="predicted"/>
<dbReference type="Proteomes" id="UP000015105">
    <property type="component" value="Chromosome 1D"/>
</dbReference>
<accession>A0A452Z846</accession>
<dbReference type="InterPro" id="IPR004332">
    <property type="entry name" value="Transposase_MuDR"/>
</dbReference>
<protein>
    <recommendedName>
        <fullName evidence="1">Transposase MuDR plant domain-containing protein</fullName>
    </recommendedName>
</protein>
<evidence type="ECO:0000313" key="3">
    <source>
        <dbReference type="Proteomes" id="UP000015105"/>
    </source>
</evidence>
<keyword evidence="3" id="KW-1185">Reference proteome</keyword>
<reference evidence="2" key="4">
    <citation type="submission" date="2019-03" db="UniProtKB">
        <authorList>
            <consortium name="EnsemblPlants"/>
        </authorList>
    </citation>
    <scope>IDENTIFICATION</scope>
</reference>
<dbReference type="Gramene" id="AET1Gv20667100.1">
    <property type="protein sequence ID" value="AET1Gv20667100.1"/>
    <property type="gene ID" value="AET1Gv20667100"/>
</dbReference>
<organism evidence="2 3">
    <name type="scientific">Aegilops tauschii subsp. strangulata</name>
    <name type="common">Goatgrass</name>
    <dbReference type="NCBI Taxonomy" id="200361"/>
    <lineage>
        <taxon>Eukaryota</taxon>
        <taxon>Viridiplantae</taxon>
        <taxon>Streptophyta</taxon>
        <taxon>Embryophyta</taxon>
        <taxon>Tracheophyta</taxon>
        <taxon>Spermatophyta</taxon>
        <taxon>Magnoliopsida</taxon>
        <taxon>Liliopsida</taxon>
        <taxon>Poales</taxon>
        <taxon>Poaceae</taxon>
        <taxon>BOP clade</taxon>
        <taxon>Pooideae</taxon>
        <taxon>Triticodae</taxon>
        <taxon>Triticeae</taxon>
        <taxon>Triticinae</taxon>
        <taxon>Aegilops</taxon>
    </lineage>
</organism>
<reference evidence="3" key="1">
    <citation type="journal article" date="2014" name="Science">
        <title>Ancient hybridizations among the ancestral genomes of bread wheat.</title>
        <authorList>
            <consortium name="International Wheat Genome Sequencing Consortium,"/>
            <person name="Marcussen T."/>
            <person name="Sandve S.R."/>
            <person name="Heier L."/>
            <person name="Spannagl M."/>
            <person name="Pfeifer M."/>
            <person name="Jakobsen K.S."/>
            <person name="Wulff B.B."/>
            <person name="Steuernagel B."/>
            <person name="Mayer K.F."/>
            <person name="Olsen O.A."/>
        </authorList>
    </citation>
    <scope>NUCLEOTIDE SEQUENCE [LARGE SCALE GENOMIC DNA]</scope>
    <source>
        <strain evidence="3">cv. AL8/78</strain>
    </source>
</reference>
<feature type="domain" description="Transposase MuDR plant" evidence="1">
    <location>
        <begin position="2"/>
        <end position="48"/>
    </location>
</feature>
<reference evidence="2" key="3">
    <citation type="journal article" date="2017" name="Nature">
        <title>Genome sequence of the progenitor of the wheat D genome Aegilops tauschii.</title>
        <authorList>
            <person name="Luo M.C."/>
            <person name="Gu Y.Q."/>
            <person name="Puiu D."/>
            <person name="Wang H."/>
            <person name="Twardziok S.O."/>
            <person name="Deal K.R."/>
            <person name="Huo N."/>
            <person name="Zhu T."/>
            <person name="Wang L."/>
            <person name="Wang Y."/>
            <person name="McGuire P.E."/>
            <person name="Liu S."/>
            <person name="Long H."/>
            <person name="Ramasamy R.K."/>
            <person name="Rodriguez J.C."/>
            <person name="Van S.L."/>
            <person name="Yuan L."/>
            <person name="Wang Z."/>
            <person name="Xia Z."/>
            <person name="Xiao L."/>
            <person name="Anderson O.D."/>
            <person name="Ouyang S."/>
            <person name="Liang Y."/>
            <person name="Zimin A.V."/>
            <person name="Pertea G."/>
            <person name="Qi P."/>
            <person name="Bennetzen J.L."/>
            <person name="Dai X."/>
            <person name="Dawson M.W."/>
            <person name="Muller H.G."/>
            <person name="Kugler K."/>
            <person name="Rivarola-Duarte L."/>
            <person name="Spannagl M."/>
            <person name="Mayer K.F.X."/>
            <person name="Lu F.H."/>
            <person name="Bevan M.W."/>
            <person name="Leroy P."/>
            <person name="Li P."/>
            <person name="You F.M."/>
            <person name="Sun Q."/>
            <person name="Liu Z."/>
            <person name="Lyons E."/>
            <person name="Wicker T."/>
            <person name="Salzberg S.L."/>
            <person name="Devos K.M."/>
            <person name="Dvorak J."/>
        </authorList>
    </citation>
    <scope>NUCLEOTIDE SEQUENCE [LARGE SCALE GENOMIC DNA]</scope>
    <source>
        <strain evidence="2">cv. AL8/78</strain>
    </source>
</reference>
<evidence type="ECO:0000259" key="1">
    <source>
        <dbReference type="Pfam" id="PF03108"/>
    </source>
</evidence>